<dbReference type="EMBL" id="FOFA01000009">
    <property type="protein sequence ID" value="SER12471.1"/>
    <property type="molecule type" value="Genomic_DNA"/>
</dbReference>
<reference evidence="5" key="1">
    <citation type="submission" date="2016-10" db="EMBL/GenBank/DDBJ databases">
        <authorList>
            <person name="Varghese N."/>
            <person name="Submissions S."/>
        </authorList>
    </citation>
    <scope>NUCLEOTIDE SEQUENCE [LARGE SCALE GENOMIC DNA]</scope>
    <source>
        <strain evidence="5">CGMCC 4.6856</strain>
    </source>
</reference>
<accession>A0A1H9LLW6</accession>
<protein>
    <submittedName>
        <fullName evidence="4">Pyrimidine-specific ribonucleoside hydrolase</fullName>
    </submittedName>
</protein>
<dbReference type="GO" id="GO:0005829">
    <property type="term" value="C:cytosol"/>
    <property type="evidence" value="ECO:0007669"/>
    <property type="project" value="TreeGrafter"/>
</dbReference>
<dbReference type="Proteomes" id="UP000198504">
    <property type="component" value="Unassembled WGS sequence"/>
</dbReference>
<dbReference type="GO" id="GO:0008477">
    <property type="term" value="F:purine nucleosidase activity"/>
    <property type="evidence" value="ECO:0007669"/>
    <property type="project" value="TreeGrafter"/>
</dbReference>
<keyword evidence="1 4" id="KW-0378">Hydrolase</keyword>
<dbReference type="Pfam" id="PF01156">
    <property type="entry name" value="IU_nuc_hydro"/>
    <property type="match status" value="1"/>
</dbReference>
<dbReference type="Gene3D" id="3.90.245.10">
    <property type="entry name" value="Ribonucleoside hydrolase-like"/>
    <property type="match status" value="1"/>
</dbReference>
<organism evidence="4 5">
    <name type="scientific">Microlunatus flavus</name>
    <dbReference type="NCBI Taxonomy" id="1036181"/>
    <lineage>
        <taxon>Bacteria</taxon>
        <taxon>Bacillati</taxon>
        <taxon>Actinomycetota</taxon>
        <taxon>Actinomycetes</taxon>
        <taxon>Propionibacteriales</taxon>
        <taxon>Propionibacteriaceae</taxon>
        <taxon>Microlunatus</taxon>
    </lineage>
</organism>
<proteinExistence type="predicted"/>
<dbReference type="AlphaFoldDB" id="A0A1H9LLW6"/>
<evidence type="ECO:0000256" key="2">
    <source>
        <dbReference type="ARBA" id="ARBA00023295"/>
    </source>
</evidence>
<dbReference type="InterPro" id="IPR001910">
    <property type="entry name" value="Inosine/uridine_hydrolase_dom"/>
</dbReference>
<feature type="domain" description="Inosine/uridine-preferring nucleoside hydrolase" evidence="3">
    <location>
        <begin position="24"/>
        <end position="321"/>
    </location>
</feature>
<dbReference type="InterPro" id="IPR023186">
    <property type="entry name" value="IUNH"/>
</dbReference>
<gene>
    <name evidence="4" type="ORF">SAMN05421756_10919</name>
</gene>
<evidence type="ECO:0000313" key="5">
    <source>
        <dbReference type="Proteomes" id="UP000198504"/>
    </source>
</evidence>
<dbReference type="InterPro" id="IPR036452">
    <property type="entry name" value="Ribo_hydro-like"/>
</dbReference>
<dbReference type="STRING" id="1036181.SAMN05421756_10919"/>
<evidence type="ECO:0000256" key="1">
    <source>
        <dbReference type="ARBA" id="ARBA00022801"/>
    </source>
</evidence>
<keyword evidence="2" id="KW-0326">Glycosidase</keyword>
<dbReference type="PANTHER" id="PTHR12304:SF4">
    <property type="entry name" value="URIDINE NUCLEOSIDASE"/>
    <property type="match status" value="1"/>
</dbReference>
<evidence type="ECO:0000313" key="4">
    <source>
        <dbReference type="EMBL" id="SER12471.1"/>
    </source>
</evidence>
<sequence length="345" mass="35889">MHAVARARGAYAVGCEHDGMTRPIVVDVDTGTDDALALLYAVGCADLDLRAVTCVAGNAGLEQVVENTLRVLEAAGAGDVPVAAGATKPLIERMRPEGQFHGADGLGGVALAPTSRRPVPESATELLHAAIVGSADPVTLVSLAPMTNVAMLLTLHPDVADHLERLVFMGGSASVGNVTAVAEFNVWQDPEAATCVVESGLPVTMYGLDVFNRLVIGRDVADRWSGSHHPAVRAAGGLLHRRGTRAAGFEQDYVGVLGDAGALLVLTHPALFTTEALPVRVNLEGLGRGQTIVDRRPQAQDAEALSRDPWPVLEVALDADLEGAAAAFVEVVDAFERTTSAVEPA</sequence>
<dbReference type="PANTHER" id="PTHR12304">
    <property type="entry name" value="INOSINE-URIDINE PREFERRING NUCLEOSIDE HYDROLASE"/>
    <property type="match status" value="1"/>
</dbReference>
<dbReference type="SUPFAM" id="SSF53590">
    <property type="entry name" value="Nucleoside hydrolase"/>
    <property type="match status" value="1"/>
</dbReference>
<evidence type="ECO:0000259" key="3">
    <source>
        <dbReference type="Pfam" id="PF01156"/>
    </source>
</evidence>
<dbReference type="GO" id="GO:0006152">
    <property type="term" value="P:purine nucleoside catabolic process"/>
    <property type="evidence" value="ECO:0007669"/>
    <property type="project" value="TreeGrafter"/>
</dbReference>
<keyword evidence="5" id="KW-1185">Reference proteome</keyword>
<name>A0A1H9LLW6_9ACTN</name>